<reference evidence="3" key="1">
    <citation type="journal article" date="2020" name="Nature">
        <title>Giant virus diversity and host interactions through global metagenomics.</title>
        <authorList>
            <person name="Schulz F."/>
            <person name="Roux S."/>
            <person name="Paez-Espino D."/>
            <person name="Jungbluth S."/>
            <person name="Walsh D.A."/>
            <person name="Denef V.J."/>
            <person name="McMahon K.D."/>
            <person name="Konstantinidis K.T."/>
            <person name="Eloe-Fadrosh E.A."/>
            <person name="Kyrpides N.C."/>
            <person name="Woyke T."/>
        </authorList>
    </citation>
    <scope>NUCLEOTIDE SEQUENCE</scope>
    <source>
        <strain evidence="3">GVMAG-S-1038524-41</strain>
    </source>
</reference>
<keyword evidence="1" id="KW-0175">Coiled coil</keyword>
<accession>A0A6C0JQA9</accession>
<sequence>MTNTIELFNPNDKPFGRLSNNAYHPMTIDGKKYDTVTNYIYSNMLTTPMLRNIVQNTKIRGVRGINNDLMDAIDYLLVGKPKKEDHPKPVTKEEIEKANREKREATITYLSRVTGKPASKFESMDASKLSRTHKKYYKKYGHQDENIQQAWVDYAKTGKLKEAEDLADKSRKYKLMISQQVRQPFESVDLVKLKNQMLIDSAKNQMDIYQVYNQSKHDELFDTIRDAIHKGYEVRMQNPDIKRILIGTGNFPIQYESPDPFLGIGVDGKGSNLVGKVLMQLRHNLRIQNDVEQRRASEQAKYKSIYDTYLAYMILRTEMFDNKSQLTEYLGLGPQQIIAKYGIGRLVKGLPTQDTIINMYNREKLNPTVMKEIYQPGTMAINIRKTGLRQLRNQLEVDKNTLIFNSYIEYMIKKNFEDKIEAEANRRFDSHAKTGMSKANMNKFRDDIIEEIIARQKSEMSVEELSKLQERVIDLFKLGMLSASLSDRIDANIAQLNIPSEEEINEAEIAELPPAPIEDVVADPDEDASSVPSSGSSDGSPVKKMMKKIFKEDKMKREEMIDMIIAKKGGHRADYNDWTKEQVKQRLEGLEIEKWSSGKAKDVEISQAESENLFVPATGQPIGIFKDEAANSPELNTFNPESFTGMLSIDNMYYPTIQHYMIVRLIAVTGTRRKVDSFGVATFEKGMGIVSAHTSILVDPNSANSDQPGAYLTIPLAGVVYDKVEQETNTMLLSIYTATSLNKKFEDMALQDLLILTGDAEIRWNSPQNFYLGAGNDEYPGKNYVGVTMMDIREKLNESRIGREEISIGLEDVTKFINKDSFIMSWVQMRVQDMCGVVYKLQQYLRTKDGIDIDLNEEEMMNKLVKFTLDTVYQPCSSLVHLSKKVDFEVPNFFVNMVSKYKGLTTGVAPLMITDNKGNSRYNKEIEDRRSENARQINALENEFYGRNRIEHTNEESDEFALHQREDWANFWKDLNSSDASQQEKNEVLKDFKEQQKEEYNDFWGIDTGKKTKDEISRHEHEISELKKEFSRYLRKAESVDRHYFLVMKDVAKIYWDRIVVMLSALIQNVIPPTASNIRDVLVKVEMLNSEKANCVRIIANEQDNCIVSALLNLLVGIQKFKEEFSGNMELDTDDVTLAGSIIMNNKFEAKHVNPDEPDSDEEMEGEESEPFVVSPSGSFPSDRDEDPNFVDEDEENFDVYTENPYFAFKWGAKGDKKLIGGKGGKQIGSSGDLAKVEQQLLLLGASESKELSIAIMKTVQTIKNSNMSAKVKQNRINFFATIR</sequence>
<evidence type="ECO:0000256" key="1">
    <source>
        <dbReference type="SAM" id="Coils"/>
    </source>
</evidence>
<name>A0A6C0JQA9_9ZZZZ</name>
<dbReference type="SUPFAM" id="SSF143990">
    <property type="entry name" value="YbiA-like"/>
    <property type="match status" value="2"/>
</dbReference>
<feature type="coiled-coil region" evidence="1">
    <location>
        <begin position="1009"/>
        <end position="1036"/>
    </location>
</feature>
<feature type="compositionally biased region" description="Low complexity" evidence="2">
    <location>
        <begin position="1171"/>
        <end position="1181"/>
    </location>
</feature>
<dbReference type="Gene3D" id="1.10.357.40">
    <property type="entry name" value="YbiA-like"/>
    <property type="match status" value="2"/>
</dbReference>
<protein>
    <submittedName>
        <fullName evidence="3">Uncharacterized protein</fullName>
    </submittedName>
</protein>
<evidence type="ECO:0000256" key="2">
    <source>
        <dbReference type="SAM" id="MobiDB-lite"/>
    </source>
</evidence>
<dbReference type="InterPro" id="IPR037238">
    <property type="entry name" value="YbiA-like_sf"/>
</dbReference>
<organism evidence="3">
    <name type="scientific">viral metagenome</name>
    <dbReference type="NCBI Taxonomy" id="1070528"/>
    <lineage>
        <taxon>unclassified sequences</taxon>
        <taxon>metagenomes</taxon>
        <taxon>organismal metagenomes</taxon>
    </lineage>
</organism>
<feature type="compositionally biased region" description="Low complexity" evidence="2">
    <location>
        <begin position="529"/>
        <end position="543"/>
    </location>
</feature>
<feature type="region of interest" description="Disordered" evidence="2">
    <location>
        <begin position="519"/>
        <end position="543"/>
    </location>
</feature>
<feature type="region of interest" description="Disordered" evidence="2">
    <location>
        <begin position="1149"/>
        <end position="1188"/>
    </location>
</feature>
<dbReference type="EMBL" id="MN740668">
    <property type="protein sequence ID" value="QHU06880.1"/>
    <property type="molecule type" value="Genomic_DNA"/>
</dbReference>
<feature type="compositionally biased region" description="Acidic residues" evidence="2">
    <location>
        <begin position="1156"/>
        <end position="1170"/>
    </location>
</feature>
<evidence type="ECO:0000313" key="3">
    <source>
        <dbReference type="EMBL" id="QHU06880.1"/>
    </source>
</evidence>
<proteinExistence type="predicted"/>